<feature type="domain" description="Glutamine amidotransferase" evidence="1">
    <location>
        <begin position="48"/>
        <end position="187"/>
    </location>
</feature>
<evidence type="ECO:0000259" key="1">
    <source>
        <dbReference type="Pfam" id="PF00117"/>
    </source>
</evidence>
<dbReference type="GO" id="GO:0005829">
    <property type="term" value="C:cytosol"/>
    <property type="evidence" value="ECO:0007669"/>
    <property type="project" value="TreeGrafter"/>
</dbReference>
<dbReference type="EMBL" id="JAELVF020000001">
    <property type="protein sequence ID" value="MBU7597923.1"/>
    <property type="molecule type" value="Genomic_DNA"/>
</dbReference>
<dbReference type="Pfam" id="PF00117">
    <property type="entry name" value="GATase"/>
    <property type="match status" value="1"/>
</dbReference>
<keyword evidence="2" id="KW-0315">Glutamine amidotransferase</keyword>
<organism evidence="2 3">
    <name type="scientific">Streptomyces tardus</name>
    <dbReference type="NCBI Taxonomy" id="2780544"/>
    <lineage>
        <taxon>Bacteria</taxon>
        <taxon>Bacillati</taxon>
        <taxon>Actinomycetota</taxon>
        <taxon>Actinomycetes</taxon>
        <taxon>Kitasatosporales</taxon>
        <taxon>Streptomycetaceae</taxon>
        <taxon>Streptomyces</taxon>
    </lineage>
</organism>
<proteinExistence type="predicted"/>
<keyword evidence="3" id="KW-1185">Reference proteome</keyword>
<evidence type="ECO:0000313" key="2">
    <source>
        <dbReference type="EMBL" id="MBU7597923.1"/>
    </source>
</evidence>
<gene>
    <name evidence="2" type="ORF">JGS22_009910</name>
</gene>
<dbReference type="InterPro" id="IPR044992">
    <property type="entry name" value="ChyE-like"/>
</dbReference>
<dbReference type="PROSITE" id="PS51273">
    <property type="entry name" value="GATASE_TYPE_1"/>
    <property type="match status" value="1"/>
</dbReference>
<evidence type="ECO:0000313" key="3">
    <source>
        <dbReference type="Proteomes" id="UP000694501"/>
    </source>
</evidence>
<dbReference type="CDD" id="cd01741">
    <property type="entry name" value="GATase1_1"/>
    <property type="match status" value="1"/>
</dbReference>
<dbReference type="RefSeq" id="WP_216814924.1">
    <property type="nucleotide sequence ID" value="NZ_JAELVF020000001.1"/>
</dbReference>
<sequence length="248" mass="26371">MTAGPSPSPRVLVVRNSEGSAPRRLLPWLAEEGVACEEVEGRDVPTVADGYDGAVLLGGGFMPDDDLRRPWLARERALARRAVDDGVPLLGICLGAQLLAVARGGAAASSHGVPERGSCSVQLLAEAKEDELLNDLPAHFPVIQNHRDQITELPPGAVHLARSEACPVQAFRVGDRAWGVQFHPEVDAARLARWDESALTEEGLDLDALRGRAEQAEPESARAARQLVANFAAVVRTYAAGRRSSAAG</sequence>
<protein>
    <submittedName>
        <fullName evidence="2">Type 1 glutamine amidotransferase</fullName>
    </submittedName>
</protein>
<name>A0A949JD83_9ACTN</name>
<accession>A0A949JD83</accession>
<comment type="caution">
    <text evidence="2">The sequence shown here is derived from an EMBL/GenBank/DDBJ whole genome shotgun (WGS) entry which is preliminary data.</text>
</comment>
<dbReference type="Proteomes" id="UP000694501">
    <property type="component" value="Unassembled WGS sequence"/>
</dbReference>
<dbReference type="InterPro" id="IPR017926">
    <property type="entry name" value="GATASE"/>
</dbReference>
<reference evidence="2" key="1">
    <citation type="submission" date="2021-06" db="EMBL/GenBank/DDBJ databases">
        <title>Sequencing of actinobacteria type strains.</title>
        <authorList>
            <person name="Nguyen G.-S."/>
            <person name="Wentzel A."/>
        </authorList>
    </citation>
    <scope>NUCLEOTIDE SEQUENCE</scope>
    <source>
        <strain evidence="2">P38-E01</strain>
    </source>
</reference>
<dbReference type="AlphaFoldDB" id="A0A949JD83"/>
<dbReference type="PANTHER" id="PTHR42695">
    <property type="entry name" value="GLUTAMINE AMIDOTRANSFERASE YLR126C-RELATED"/>
    <property type="match status" value="1"/>
</dbReference>
<dbReference type="PANTHER" id="PTHR42695:SF5">
    <property type="entry name" value="GLUTAMINE AMIDOTRANSFERASE YLR126C-RELATED"/>
    <property type="match status" value="1"/>
</dbReference>